<comment type="caution">
    <text evidence="2">The sequence shown here is derived from an EMBL/GenBank/DDBJ whole genome shotgun (WGS) entry which is preliminary data.</text>
</comment>
<dbReference type="OrthoDB" id="9811293at2"/>
<proteinExistence type="predicted"/>
<organism evidence="2 3">
    <name type="scientific">Saliterribacillus persicus</name>
    <dbReference type="NCBI Taxonomy" id="930114"/>
    <lineage>
        <taxon>Bacteria</taxon>
        <taxon>Bacillati</taxon>
        <taxon>Bacillota</taxon>
        <taxon>Bacilli</taxon>
        <taxon>Bacillales</taxon>
        <taxon>Bacillaceae</taxon>
        <taxon>Saliterribacillus</taxon>
    </lineage>
</organism>
<feature type="transmembrane region" description="Helical" evidence="1">
    <location>
        <begin position="157"/>
        <end position="179"/>
    </location>
</feature>
<dbReference type="AlphaFoldDB" id="A0A368Y2T2"/>
<feature type="transmembrane region" description="Helical" evidence="1">
    <location>
        <begin position="57"/>
        <end position="82"/>
    </location>
</feature>
<gene>
    <name evidence="2" type="ORF">DFR57_104135</name>
</gene>
<accession>A0A368Y2T2</accession>
<evidence type="ECO:0000313" key="2">
    <source>
        <dbReference type="EMBL" id="RCW73137.1"/>
    </source>
</evidence>
<feature type="transmembrane region" description="Helical" evidence="1">
    <location>
        <begin position="31"/>
        <end position="50"/>
    </location>
</feature>
<dbReference type="InterPro" id="IPR007354">
    <property type="entry name" value="CruF-like"/>
</dbReference>
<dbReference type="Proteomes" id="UP000252585">
    <property type="component" value="Unassembled WGS sequence"/>
</dbReference>
<keyword evidence="1" id="KW-0812">Transmembrane</keyword>
<evidence type="ECO:0000313" key="3">
    <source>
        <dbReference type="Proteomes" id="UP000252585"/>
    </source>
</evidence>
<dbReference type="EMBL" id="QPJJ01000004">
    <property type="protein sequence ID" value="RCW73137.1"/>
    <property type="molecule type" value="Genomic_DNA"/>
</dbReference>
<protein>
    <submittedName>
        <fullName evidence="2">Putative membrane protein</fullName>
    </submittedName>
</protein>
<feature type="transmembrane region" description="Helical" evidence="1">
    <location>
        <begin position="7"/>
        <end position="25"/>
    </location>
</feature>
<feature type="transmembrane region" description="Helical" evidence="1">
    <location>
        <begin position="94"/>
        <end position="116"/>
    </location>
</feature>
<keyword evidence="1" id="KW-1133">Transmembrane helix</keyword>
<dbReference type="RefSeq" id="WP_114352241.1">
    <property type="nucleotide sequence ID" value="NZ_QPJJ01000004.1"/>
</dbReference>
<keyword evidence="3" id="KW-1185">Reference proteome</keyword>
<evidence type="ECO:0000256" key="1">
    <source>
        <dbReference type="SAM" id="Phobius"/>
    </source>
</evidence>
<dbReference type="PANTHER" id="PTHR39419">
    <property type="entry name" value="SLL0814 PROTEIN"/>
    <property type="match status" value="1"/>
</dbReference>
<sequence length="236" mass="26528">MDRATKLYGLFLGWYSIGFVLQVFFTVPDWLQFSNSIFLLLFALAAVFVFGSTKKEIIVAIIIGLLTYFIEVLGVLTGFPFGSYAYSDTLGLNVLGVPFTLGFAWLGVIYTGLLMADQPTIFRRAIEVGVWVVLLDLILDPAAEALGFWHWNNAGVYYGIPTTNFIAWFIIGGLVTFMVPKRTLTLYQQKRGKLLFQLMVLLFGILGVKTGLPFVWIPTIILMLIAEGRYFYARSK</sequence>
<reference evidence="2 3" key="1">
    <citation type="submission" date="2018-07" db="EMBL/GenBank/DDBJ databases">
        <title>Genomic Encyclopedia of Type Strains, Phase IV (KMG-IV): sequencing the most valuable type-strain genomes for metagenomic binning, comparative biology and taxonomic classification.</title>
        <authorList>
            <person name="Goeker M."/>
        </authorList>
    </citation>
    <scope>NUCLEOTIDE SEQUENCE [LARGE SCALE GENOMIC DNA]</scope>
    <source>
        <strain evidence="2 3">DSM 27696</strain>
    </source>
</reference>
<keyword evidence="1" id="KW-0472">Membrane</keyword>
<dbReference type="Pfam" id="PF04240">
    <property type="entry name" value="Caroten_synth"/>
    <property type="match status" value="1"/>
</dbReference>
<name>A0A368Y2T2_9BACI</name>
<feature type="transmembrane region" description="Helical" evidence="1">
    <location>
        <begin position="128"/>
        <end position="151"/>
    </location>
</feature>
<dbReference type="PANTHER" id="PTHR39419:SF1">
    <property type="entry name" value="SLL0814 PROTEIN"/>
    <property type="match status" value="1"/>
</dbReference>